<dbReference type="Pfam" id="PF02518">
    <property type="entry name" value="HATPase_c"/>
    <property type="match status" value="1"/>
</dbReference>
<keyword evidence="4" id="KW-0175">Coiled coil</keyword>
<dbReference type="InterPro" id="IPR003594">
    <property type="entry name" value="HATPase_dom"/>
</dbReference>
<dbReference type="RefSeq" id="WP_133754393.1">
    <property type="nucleotide sequence ID" value="NZ_CP171129.1"/>
</dbReference>
<name>A0A4R7J8X4_9ACTN</name>
<reference evidence="7 8" key="1">
    <citation type="submission" date="2019-03" db="EMBL/GenBank/DDBJ databases">
        <title>Genomic Encyclopedia of Archaeal and Bacterial Type Strains, Phase II (KMG-II): from individual species to whole genera.</title>
        <authorList>
            <person name="Goeker M."/>
        </authorList>
    </citation>
    <scope>NUCLEOTIDE SEQUENCE [LARGE SCALE GENOMIC DNA]</scope>
    <source>
        <strain evidence="7 8">DSM 24323</strain>
    </source>
</reference>
<dbReference type="Gene3D" id="3.30.565.10">
    <property type="entry name" value="Histidine kinase-like ATPase, C-terminal domain"/>
    <property type="match status" value="1"/>
</dbReference>
<protein>
    <submittedName>
        <fullName evidence="7">Signal transduction histidine kinase</fullName>
    </submittedName>
</protein>
<keyword evidence="5" id="KW-0812">Transmembrane</keyword>
<feature type="coiled-coil region" evidence="4">
    <location>
        <begin position="159"/>
        <end position="189"/>
    </location>
</feature>
<evidence type="ECO:0000256" key="1">
    <source>
        <dbReference type="ARBA" id="ARBA00022679"/>
    </source>
</evidence>
<proteinExistence type="predicted"/>
<dbReference type="Gene3D" id="1.20.5.1930">
    <property type="match status" value="1"/>
</dbReference>
<feature type="transmembrane region" description="Helical" evidence="5">
    <location>
        <begin position="12"/>
        <end position="34"/>
    </location>
</feature>
<dbReference type="EMBL" id="SOAW01000001">
    <property type="protein sequence ID" value="TDT33961.1"/>
    <property type="molecule type" value="Genomic_DNA"/>
</dbReference>
<keyword evidence="8" id="KW-1185">Reference proteome</keyword>
<evidence type="ECO:0000256" key="5">
    <source>
        <dbReference type="SAM" id="Phobius"/>
    </source>
</evidence>
<feature type="transmembrane region" description="Helical" evidence="5">
    <location>
        <begin position="118"/>
        <end position="137"/>
    </location>
</feature>
<dbReference type="PIRSF" id="PIRSF037434">
    <property type="entry name" value="STHK_ChrS"/>
    <property type="match status" value="1"/>
</dbReference>
<keyword evidence="1" id="KW-0808">Transferase</keyword>
<dbReference type="Proteomes" id="UP000295371">
    <property type="component" value="Unassembled WGS sequence"/>
</dbReference>
<evidence type="ECO:0000256" key="2">
    <source>
        <dbReference type="ARBA" id="ARBA00022777"/>
    </source>
</evidence>
<gene>
    <name evidence="7" type="ORF">CLV29_1599</name>
</gene>
<keyword evidence="2 7" id="KW-0418">Kinase</keyword>
<dbReference type="InterPro" id="IPR017205">
    <property type="entry name" value="Sig_transdc_His_kinase_ChrS"/>
</dbReference>
<dbReference type="GO" id="GO:0016020">
    <property type="term" value="C:membrane"/>
    <property type="evidence" value="ECO:0007669"/>
    <property type="project" value="InterPro"/>
</dbReference>
<evidence type="ECO:0000256" key="3">
    <source>
        <dbReference type="ARBA" id="ARBA00023012"/>
    </source>
</evidence>
<keyword evidence="5" id="KW-1133">Transmembrane helix</keyword>
<dbReference type="SUPFAM" id="SSF55874">
    <property type="entry name" value="ATPase domain of HSP90 chaperone/DNA topoisomerase II/histidine kinase"/>
    <property type="match status" value="1"/>
</dbReference>
<dbReference type="Pfam" id="PF07730">
    <property type="entry name" value="HisKA_3"/>
    <property type="match status" value="1"/>
</dbReference>
<keyword evidence="3" id="KW-0902">Two-component regulatory system</keyword>
<feature type="transmembrane region" description="Helical" evidence="5">
    <location>
        <begin position="40"/>
        <end position="61"/>
    </location>
</feature>
<dbReference type="GO" id="GO:0046983">
    <property type="term" value="F:protein dimerization activity"/>
    <property type="evidence" value="ECO:0007669"/>
    <property type="project" value="InterPro"/>
</dbReference>
<evidence type="ECO:0000256" key="4">
    <source>
        <dbReference type="SAM" id="Coils"/>
    </source>
</evidence>
<evidence type="ECO:0000313" key="7">
    <source>
        <dbReference type="EMBL" id="TDT33961.1"/>
    </source>
</evidence>
<dbReference type="PANTHER" id="PTHR24421">
    <property type="entry name" value="NITRATE/NITRITE SENSOR PROTEIN NARX-RELATED"/>
    <property type="match status" value="1"/>
</dbReference>
<comment type="caution">
    <text evidence="7">The sequence shown here is derived from an EMBL/GenBank/DDBJ whole genome shotgun (WGS) entry which is preliminary data.</text>
</comment>
<dbReference type="InterPro" id="IPR036890">
    <property type="entry name" value="HATPase_C_sf"/>
</dbReference>
<dbReference type="GO" id="GO:0000155">
    <property type="term" value="F:phosphorelay sensor kinase activity"/>
    <property type="evidence" value="ECO:0007669"/>
    <property type="project" value="InterPro"/>
</dbReference>
<dbReference type="InterPro" id="IPR050482">
    <property type="entry name" value="Sensor_HK_TwoCompSys"/>
</dbReference>
<dbReference type="CDD" id="cd16917">
    <property type="entry name" value="HATPase_UhpB-NarQ-NarX-like"/>
    <property type="match status" value="1"/>
</dbReference>
<organism evidence="7 8">
    <name type="scientific">Naumannella halotolerans</name>
    <dbReference type="NCBI Taxonomy" id="993414"/>
    <lineage>
        <taxon>Bacteria</taxon>
        <taxon>Bacillati</taxon>
        <taxon>Actinomycetota</taxon>
        <taxon>Actinomycetes</taxon>
        <taxon>Propionibacteriales</taxon>
        <taxon>Propionibacteriaceae</taxon>
        <taxon>Naumannella</taxon>
    </lineage>
</organism>
<dbReference type="PROSITE" id="PS50109">
    <property type="entry name" value="HIS_KIN"/>
    <property type="match status" value="1"/>
</dbReference>
<feature type="domain" description="Histidine kinase" evidence="6">
    <location>
        <begin position="198"/>
        <end position="392"/>
    </location>
</feature>
<dbReference type="OrthoDB" id="144293at2"/>
<dbReference type="PANTHER" id="PTHR24421:SF62">
    <property type="entry name" value="SENSORY TRANSDUCTION HISTIDINE KINASE"/>
    <property type="match status" value="1"/>
</dbReference>
<sequence>MSHSTLAPVFTGLRFGLHALLIGLAGFAVVRAFVVSSPVATWTLVIGIAFVAVYLVGAWAARTQGESGVSRRGYAVGWIAALTLLWAVLTWLSPEGAYLVFPLFFLYFHVLPGRGGVAAIVVTTAFAILALGLHLGFSVGGVIGPLVGAGVALLIGLAYRALRREAEEREGLLAELIRTRQQLAETEREQGALAERARLAREIHDTVAQGLSSIQMLLRAAERDTPEPGAGYVRLARETAADSLADTRQIIRELTPARLGDGLAAALHRLGQEQSDRASIPVEVSAEELDLPMETQTALLRIAQGALSNTIRHANATRITVELTQDDATVSLMVRDDGQGFDTSSAVADSHEADSFGLHAMRERVEQLDGTLTIASASQQGTTVTAQLPVRVGSEAES</sequence>
<keyword evidence="5" id="KW-0472">Membrane</keyword>
<accession>A0A4R7J8X4</accession>
<dbReference type="InterPro" id="IPR011712">
    <property type="entry name" value="Sig_transdc_His_kin_sub3_dim/P"/>
</dbReference>
<evidence type="ECO:0000313" key="8">
    <source>
        <dbReference type="Proteomes" id="UP000295371"/>
    </source>
</evidence>
<dbReference type="AlphaFoldDB" id="A0A4R7J8X4"/>
<dbReference type="SMART" id="SM00387">
    <property type="entry name" value="HATPase_c"/>
    <property type="match status" value="1"/>
</dbReference>
<evidence type="ECO:0000259" key="6">
    <source>
        <dbReference type="PROSITE" id="PS50109"/>
    </source>
</evidence>
<feature type="transmembrane region" description="Helical" evidence="5">
    <location>
        <begin position="143"/>
        <end position="162"/>
    </location>
</feature>
<feature type="transmembrane region" description="Helical" evidence="5">
    <location>
        <begin position="73"/>
        <end position="89"/>
    </location>
</feature>
<dbReference type="InterPro" id="IPR005467">
    <property type="entry name" value="His_kinase_dom"/>
</dbReference>